<reference evidence="7 8" key="1">
    <citation type="submission" date="2017-02" db="EMBL/GenBank/DDBJ databases">
        <title>The new phylogeny of genus Mycobacterium.</title>
        <authorList>
            <person name="Tortoli E."/>
            <person name="Trovato A."/>
            <person name="Cirillo D.M."/>
        </authorList>
    </citation>
    <scope>NUCLEOTIDE SEQUENCE [LARGE SCALE GENOMIC DNA]</scope>
    <source>
        <strain evidence="7 8">RW6</strain>
    </source>
</reference>
<comment type="caution">
    <text evidence="7">The sequence shown here is derived from an EMBL/GenBank/DDBJ whole genome shotgun (WGS) entry which is preliminary data.</text>
</comment>
<evidence type="ECO:0000256" key="6">
    <source>
        <dbReference type="SAM" id="SignalP"/>
    </source>
</evidence>
<accession>A0A1X0B951</accession>
<dbReference type="PANTHER" id="PTHR30168:SF0">
    <property type="entry name" value="INNER MEMBRANE PROTEIN"/>
    <property type="match status" value="1"/>
</dbReference>
<feature type="region of interest" description="Disordered" evidence="5">
    <location>
        <begin position="35"/>
        <end position="59"/>
    </location>
</feature>
<feature type="signal peptide" evidence="6">
    <location>
        <begin position="1"/>
        <end position="28"/>
    </location>
</feature>
<keyword evidence="2" id="KW-0812">Transmembrane</keyword>
<dbReference type="AlphaFoldDB" id="A0A1X0B951"/>
<feature type="chain" id="PRO_5013389488" evidence="6">
    <location>
        <begin position="29"/>
        <end position="478"/>
    </location>
</feature>
<evidence type="ECO:0000256" key="4">
    <source>
        <dbReference type="ARBA" id="ARBA00023136"/>
    </source>
</evidence>
<sequence length="478" mass="49781">MRTSVRRILGSIAVTTVAVLLGACGTSAISKSADPSMVAGMPATDGPSGLRSNAPKPSRTVTNTDGGAIDLLAVQSVSDVEDYWSGGVYRDAFKRNFTPVAKLISWDSRRSSDAVSFCGETTSSLVNAAYCPVDRSIGWDRGALLPSLKKTYGDMAVTMVLAHEYGHSVQHQAGLNSPNTPVLVAEQQADCFAGAYMNWVAQGHSRRFTLSTGNGLNTLLASMIAFRDPLMSGRRAVSGGGEHGSAFERISAFQFGFAEGPGTCMAIDVDEVTRRRGDLPVELQRNQTGNWPVSQASVKSVIAAMNILFKPATRPTLSFDTVAATKCPDAKATPPVSFCPATNTIAVDLPALKQLGAPTDGPAGLTGDNTAYSVLISRYLLSVQQQAGLPVDSANAGLRTACLTGVATTKLALQVSTSDGNTVALTAGDLDEAVAGLLTNGLAAGDVNGLTAPAGFARIDAFRTGVLGDQDVCLKRFP</sequence>
<dbReference type="Proteomes" id="UP000192448">
    <property type="component" value="Unassembled WGS sequence"/>
</dbReference>
<proteinExistence type="predicted"/>
<name>A0A1X0B951_9MYCO</name>
<gene>
    <name evidence="7" type="ORF">BST13_05095</name>
</gene>
<dbReference type="STRING" id="1927124.BST13_05095"/>
<keyword evidence="6" id="KW-0732">Signal</keyword>
<protein>
    <submittedName>
        <fullName evidence="7">Peptidase</fullName>
    </submittedName>
</protein>
<dbReference type="Pfam" id="PF04228">
    <property type="entry name" value="Zn_peptidase"/>
    <property type="match status" value="1"/>
</dbReference>
<evidence type="ECO:0000256" key="2">
    <source>
        <dbReference type="ARBA" id="ARBA00022692"/>
    </source>
</evidence>
<comment type="subcellular location">
    <subcellularLocation>
        <location evidence="1">Membrane</location>
        <topology evidence="1">Single-pass membrane protein</topology>
    </subcellularLocation>
</comment>
<keyword evidence="8" id="KW-1185">Reference proteome</keyword>
<dbReference type="GO" id="GO:0016020">
    <property type="term" value="C:membrane"/>
    <property type="evidence" value="ECO:0007669"/>
    <property type="project" value="UniProtKB-SubCell"/>
</dbReference>
<evidence type="ECO:0000256" key="5">
    <source>
        <dbReference type="SAM" id="MobiDB-lite"/>
    </source>
</evidence>
<evidence type="ECO:0000313" key="8">
    <source>
        <dbReference type="Proteomes" id="UP000192448"/>
    </source>
</evidence>
<dbReference type="EMBL" id="MVHF01000003">
    <property type="protein sequence ID" value="ORA38823.1"/>
    <property type="molecule type" value="Genomic_DNA"/>
</dbReference>
<evidence type="ECO:0000256" key="1">
    <source>
        <dbReference type="ARBA" id="ARBA00004167"/>
    </source>
</evidence>
<keyword evidence="4" id="KW-0472">Membrane</keyword>
<dbReference type="PROSITE" id="PS51257">
    <property type="entry name" value="PROKAR_LIPOPROTEIN"/>
    <property type="match status" value="1"/>
</dbReference>
<organism evidence="7 8">
    <name type="scientific">Mycobacterium aquaticum</name>
    <dbReference type="NCBI Taxonomy" id="1927124"/>
    <lineage>
        <taxon>Bacteria</taxon>
        <taxon>Bacillati</taxon>
        <taxon>Actinomycetota</taxon>
        <taxon>Actinomycetes</taxon>
        <taxon>Mycobacteriales</taxon>
        <taxon>Mycobacteriaceae</taxon>
        <taxon>Mycobacterium</taxon>
    </lineage>
</organism>
<dbReference type="SUPFAM" id="SSF55486">
    <property type="entry name" value="Metalloproteases ('zincins'), catalytic domain"/>
    <property type="match status" value="1"/>
</dbReference>
<keyword evidence="3" id="KW-1133">Transmembrane helix</keyword>
<dbReference type="PANTHER" id="PTHR30168">
    <property type="entry name" value="PUTATIVE MEMBRANE PROTEIN YPFJ"/>
    <property type="match status" value="1"/>
</dbReference>
<evidence type="ECO:0000256" key="3">
    <source>
        <dbReference type="ARBA" id="ARBA00022989"/>
    </source>
</evidence>
<dbReference type="InterPro" id="IPR007343">
    <property type="entry name" value="Uncharacterised_pept_Zn_put"/>
</dbReference>
<evidence type="ECO:0000313" key="7">
    <source>
        <dbReference type="EMBL" id="ORA38823.1"/>
    </source>
</evidence>